<dbReference type="Proteomes" id="UP000198582">
    <property type="component" value="Unassembled WGS sequence"/>
</dbReference>
<protein>
    <submittedName>
        <fullName evidence="2">Uncharacterized protein</fullName>
    </submittedName>
</protein>
<proteinExistence type="predicted"/>
<dbReference type="AlphaFoldDB" id="A0A1H8YNV9"/>
<feature type="transmembrane region" description="Helical" evidence="1">
    <location>
        <begin position="21"/>
        <end position="54"/>
    </location>
</feature>
<organism evidence="2 3">
    <name type="scientific">Amycolatopsis saalfeldensis</name>
    <dbReference type="NCBI Taxonomy" id="394193"/>
    <lineage>
        <taxon>Bacteria</taxon>
        <taxon>Bacillati</taxon>
        <taxon>Actinomycetota</taxon>
        <taxon>Actinomycetes</taxon>
        <taxon>Pseudonocardiales</taxon>
        <taxon>Pseudonocardiaceae</taxon>
        <taxon>Amycolatopsis</taxon>
    </lineage>
</organism>
<sequence>MRPSRAGSSDDGPERRLPLRWLVIALLAGLAAVASYPVGGAVAAIGAATAVAAALHKMID</sequence>
<reference evidence="3" key="1">
    <citation type="submission" date="2016-10" db="EMBL/GenBank/DDBJ databases">
        <authorList>
            <person name="Varghese N."/>
            <person name="Submissions S."/>
        </authorList>
    </citation>
    <scope>NUCLEOTIDE SEQUENCE [LARGE SCALE GENOMIC DNA]</scope>
    <source>
        <strain evidence="3">DSM 44993</strain>
    </source>
</reference>
<keyword evidence="1" id="KW-0472">Membrane</keyword>
<gene>
    <name evidence="2" type="ORF">SAMN04489732_1312</name>
</gene>
<keyword evidence="3" id="KW-1185">Reference proteome</keyword>
<evidence type="ECO:0000256" key="1">
    <source>
        <dbReference type="SAM" id="Phobius"/>
    </source>
</evidence>
<accession>A0A1H8YNV9</accession>
<keyword evidence="1" id="KW-1133">Transmembrane helix</keyword>
<keyword evidence="1" id="KW-0812">Transmembrane</keyword>
<dbReference type="EMBL" id="FOEF01000031">
    <property type="protein sequence ID" value="SEP53763.1"/>
    <property type="molecule type" value="Genomic_DNA"/>
</dbReference>
<name>A0A1H8YNV9_9PSEU</name>
<dbReference type="STRING" id="394193.SAMN04489732_1312"/>
<evidence type="ECO:0000313" key="3">
    <source>
        <dbReference type="Proteomes" id="UP000198582"/>
    </source>
</evidence>
<dbReference type="RefSeq" id="WP_245787768.1">
    <property type="nucleotide sequence ID" value="NZ_FOEF01000031.1"/>
</dbReference>
<evidence type="ECO:0000313" key="2">
    <source>
        <dbReference type="EMBL" id="SEP53763.1"/>
    </source>
</evidence>